<dbReference type="KEGG" id="ddb:E7747_04160"/>
<proteinExistence type="predicted"/>
<dbReference type="RefSeq" id="WP_136414298.1">
    <property type="nucleotide sequence ID" value="NZ_CP039396.1"/>
</dbReference>
<name>A0A4P7W110_9BACT</name>
<evidence type="ECO:0000313" key="3">
    <source>
        <dbReference type="Proteomes" id="UP000297149"/>
    </source>
</evidence>
<dbReference type="Proteomes" id="UP000297149">
    <property type="component" value="Chromosome"/>
</dbReference>
<keyword evidence="3" id="KW-1185">Reference proteome</keyword>
<dbReference type="AlphaFoldDB" id="A0A4P7W110"/>
<accession>A0A4P7W110</accession>
<dbReference type="Gene3D" id="3.80.10.10">
    <property type="entry name" value="Ribonuclease Inhibitor"/>
    <property type="match status" value="1"/>
</dbReference>
<protein>
    <recommendedName>
        <fullName evidence="4">Leucine-rich repeat domain-containing protein</fullName>
    </recommendedName>
</protein>
<keyword evidence="1" id="KW-0732">Signal</keyword>
<evidence type="ECO:0000256" key="1">
    <source>
        <dbReference type="SAM" id="SignalP"/>
    </source>
</evidence>
<reference evidence="3" key="1">
    <citation type="submission" date="2019-02" db="EMBL/GenBank/DDBJ databases">
        <title>Isolation and identification of novel species under the genus Muribaculum.</title>
        <authorList>
            <person name="Miyake S."/>
            <person name="Ding Y."/>
            <person name="Low A."/>
            <person name="Soh M."/>
            <person name="Seedorf H."/>
        </authorList>
    </citation>
    <scope>NUCLEOTIDE SEQUENCE [LARGE SCALE GENOMIC DNA]</scope>
    <source>
        <strain evidence="3">H5</strain>
    </source>
</reference>
<dbReference type="InterPro" id="IPR032675">
    <property type="entry name" value="LRR_dom_sf"/>
</dbReference>
<feature type="chain" id="PRO_5020343443" description="Leucine-rich repeat domain-containing protein" evidence="1">
    <location>
        <begin position="24"/>
        <end position="508"/>
    </location>
</feature>
<evidence type="ECO:0008006" key="4">
    <source>
        <dbReference type="Google" id="ProtNLM"/>
    </source>
</evidence>
<sequence>MANTLRFGILMSIASAFGLNATAQSETFTGVSGTNYYVNYEDGFIGQTLNGEMKLISPQSFVERDLIPMAFTADSLTAETRDIYDRIQYATDALQKLIDGATMITNGYADEMIVFNKDMENLLYLYLQLSENLDKIYNSRQKTGIKRARETKFEFNVSGTLTDLDYTLFMVNFTRGYLIDLLNEIIETADEYEAAGKEMIDILTLYQSHASTLTDNYNYLADYFNKNAATMTKEDCYWLLEQIKNQVGTINSLLNDAPKNPASYAEYLLKMTAETLDKTYSEYLETVEEVNNLNNQLVNLAYLPSVLYAGIEGDPFGLYYYIKDNGGVLNIPSTQQYVDIYTVTGINGNIFTPFYEVANPNCTKLIIPATIKSISDNAFAVNGLETIEVNAIEVPDMTDDCFTTDVYKSAALIVPDGTTEAYASAPGWKNFANIRSVTESGIESVIADGVNVKIEGGVLYVSGADGLLTEVFSISGASVYKGCDSAIQLPAHGVYIVRIADKSFKVAR</sequence>
<dbReference type="EMBL" id="CP039396">
    <property type="protein sequence ID" value="QCD41559.1"/>
    <property type="molecule type" value="Genomic_DNA"/>
</dbReference>
<evidence type="ECO:0000313" key="2">
    <source>
        <dbReference type="EMBL" id="QCD41559.1"/>
    </source>
</evidence>
<organism evidence="2 3">
    <name type="scientific">Duncaniella dubosii</name>
    <dbReference type="NCBI Taxonomy" id="2518971"/>
    <lineage>
        <taxon>Bacteria</taxon>
        <taxon>Pseudomonadati</taxon>
        <taxon>Bacteroidota</taxon>
        <taxon>Bacteroidia</taxon>
        <taxon>Bacteroidales</taxon>
        <taxon>Muribaculaceae</taxon>
        <taxon>Duncaniella</taxon>
    </lineage>
</organism>
<feature type="signal peptide" evidence="1">
    <location>
        <begin position="1"/>
        <end position="23"/>
    </location>
</feature>
<gene>
    <name evidence="2" type="ORF">E7747_04160</name>
</gene>